<keyword evidence="5" id="KW-1185">Reference proteome</keyword>
<dbReference type="EMBL" id="BLXT01003557">
    <property type="protein sequence ID" value="GFO02045.1"/>
    <property type="molecule type" value="Genomic_DNA"/>
</dbReference>
<dbReference type="InterPro" id="IPR037120">
    <property type="entry name" value="Haem_peroxidase_sf_animal"/>
</dbReference>
<comment type="caution">
    <text evidence="4">The sequence shown here is derived from an EMBL/GenBank/DDBJ whole genome shotgun (WGS) entry which is preliminary data.</text>
</comment>
<keyword evidence="2" id="KW-0964">Secreted</keyword>
<dbReference type="GO" id="GO:0006979">
    <property type="term" value="P:response to oxidative stress"/>
    <property type="evidence" value="ECO:0007669"/>
    <property type="project" value="InterPro"/>
</dbReference>
<protein>
    <submittedName>
        <fullName evidence="4">Peroxidase</fullName>
    </submittedName>
</protein>
<dbReference type="PANTHER" id="PTHR11475">
    <property type="entry name" value="OXIDASE/PEROXIDASE"/>
    <property type="match status" value="1"/>
</dbReference>
<keyword evidence="4" id="KW-0560">Oxidoreductase</keyword>
<name>A0AAV4A3T2_9GAST</name>
<dbReference type="AlphaFoldDB" id="A0AAV4A3T2"/>
<keyword evidence="4" id="KW-0575">Peroxidase</keyword>
<dbReference type="Gene3D" id="1.10.640.10">
    <property type="entry name" value="Haem peroxidase domain superfamily, animal type"/>
    <property type="match status" value="1"/>
</dbReference>
<evidence type="ECO:0000256" key="2">
    <source>
        <dbReference type="ARBA" id="ARBA00022525"/>
    </source>
</evidence>
<proteinExistence type="predicted"/>
<dbReference type="SUPFAM" id="SSF48113">
    <property type="entry name" value="Heme-dependent peroxidases"/>
    <property type="match status" value="1"/>
</dbReference>
<dbReference type="PANTHER" id="PTHR11475:SF4">
    <property type="entry name" value="CHORION PEROXIDASE"/>
    <property type="match status" value="1"/>
</dbReference>
<evidence type="ECO:0000313" key="5">
    <source>
        <dbReference type="Proteomes" id="UP000735302"/>
    </source>
</evidence>
<evidence type="ECO:0000313" key="4">
    <source>
        <dbReference type="EMBL" id="GFO02045.1"/>
    </source>
</evidence>
<evidence type="ECO:0000256" key="3">
    <source>
        <dbReference type="ARBA" id="ARBA00023180"/>
    </source>
</evidence>
<organism evidence="4 5">
    <name type="scientific">Plakobranchus ocellatus</name>
    <dbReference type="NCBI Taxonomy" id="259542"/>
    <lineage>
        <taxon>Eukaryota</taxon>
        <taxon>Metazoa</taxon>
        <taxon>Spiralia</taxon>
        <taxon>Lophotrochozoa</taxon>
        <taxon>Mollusca</taxon>
        <taxon>Gastropoda</taxon>
        <taxon>Heterobranchia</taxon>
        <taxon>Euthyneura</taxon>
        <taxon>Panpulmonata</taxon>
        <taxon>Sacoglossa</taxon>
        <taxon>Placobranchoidea</taxon>
        <taxon>Plakobranchidae</taxon>
        <taxon>Plakobranchus</taxon>
    </lineage>
</organism>
<dbReference type="PROSITE" id="PS50292">
    <property type="entry name" value="PEROXIDASE_3"/>
    <property type="match status" value="1"/>
</dbReference>
<dbReference type="GO" id="GO:0020037">
    <property type="term" value="F:heme binding"/>
    <property type="evidence" value="ECO:0007669"/>
    <property type="project" value="InterPro"/>
</dbReference>
<sequence>MCCRGINIVGRQTTPCQASEKYRRPDGRCNNLRNPEWGSTNIPLTRVLPNAYKDNTRLPRVKGVGGAILPGPRTVSVNCHGPSDERADVTLMVMQWGQFLDHDVALTPHPSREFIDRDLELNGAAH</sequence>
<accession>A0AAV4A3T2</accession>
<dbReference type="Pfam" id="PF03098">
    <property type="entry name" value="An_peroxidase"/>
    <property type="match status" value="1"/>
</dbReference>
<evidence type="ECO:0000256" key="1">
    <source>
        <dbReference type="ARBA" id="ARBA00004613"/>
    </source>
</evidence>
<dbReference type="InterPro" id="IPR010255">
    <property type="entry name" value="Haem_peroxidase_sf"/>
</dbReference>
<dbReference type="Proteomes" id="UP000735302">
    <property type="component" value="Unassembled WGS sequence"/>
</dbReference>
<dbReference type="InterPro" id="IPR019791">
    <property type="entry name" value="Haem_peroxidase_animal"/>
</dbReference>
<gene>
    <name evidence="4" type="ORF">PoB_002855000</name>
</gene>
<comment type="subcellular location">
    <subcellularLocation>
        <location evidence="1">Secreted</location>
    </subcellularLocation>
</comment>
<reference evidence="4 5" key="1">
    <citation type="journal article" date="2021" name="Elife">
        <title>Chloroplast acquisition without the gene transfer in kleptoplastic sea slugs, Plakobranchus ocellatus.</title>
        <authorList>
            <person name="Maeda T."/>
            <person name="Takahashi S."/>
            <person name="Yoshida T."/>
            <person name="Shimamura S."/>
            <person name="Takaki Y."/>
            <person name="Nagai Y."/>
            <person name="Toyoda A."/>
            <person name="Suzuki Y."/>
            <person name="Arimoto A."/>
            <person name="Ishii H."/>
            <person name="Satoh N."/>
            <person name="Nishiyama T."/>
            <person name="Hasebe M."/>
            <person name="Maruyama T."/>
            <person name="Minagawa J."/>
            <person name="Obokata J."/>
            <person name="Shigenobu S."/>
        </authorList>
    </citation>
    <scope>NUCLEOTIDE SEQUENCE [LARGE SCALE GENOMIC DNA]</scope>
</reference>
<dbReference type="GO" id="GO:0005576">
    <property type="term" value="C:extracellular region"/>
    <property type="evidence" value="ECO:0007669"/>
    <property type="project" value="UniProtKB-SubCell"/>
</dbReference>
<keyword evidence="3" id="KW-0325">Glycoprotein</keyword>
<dbReference type="GO" id="GO:0004601">
    <property type="term" value="F:peroxidase activity"/>
    <property type="evidence" value="ECO:0007669"/>
    <property type="project" value="UniProtKB-KW"/>
</dbReference>